<protein>
    <recommendedName>
        <fullName evidence="3">indole-3-pyruvate monooxygenase</fullName>
        <ecNumber evidence="3">1.14.13.168</ecNumber>
    </recommendedName>
</protein>
<keyword evidence="2" id="KW-0560">Oxidoreductase</keyword>
<evidence type="ECO:0000313" key="5">
    <source>
        <dbReference type="EMBL" id="KAF5186333.1"/>
    </source>
</evidence>
<dbReference type="OrthoDB" id="66881at2759"/>
<dbReference type="GO" id="GO:0103075">
    <property type="term" value="F:indole-3-pyruvate monooxygenase activity"/>
    <property type="evidence" value="ECO:0007669"/>
    <property type="project" value="UniProtKB-EC"/>
</dbReference>
<dbReference type="GO" id="GO:0050661">
    <property type="term" value="F:NADP binding"/>
    <property type="evidence" value="ECO:0007669"/>
    <property type="project" value="InterPro"/>
</dbReference>
<dbReference type="PANTHER" id="PTHR43539:SF56">
    <property type="entry name" value="EXPRESSED PROTEIN"/>
    <property type="match status" value="1"/>
</dbReference>
<dbReference type="InterPro" id="IPR050982">
    <property type="entry name" value="Auxin_biosynth/cation_transpt"/>
</dbReference>
<reference evidence="5 6" key="1">
    <citation type="submission" date="2020-06" db="EMBL/GenBank/DDBJ databases">
        <title>Transcriptomic and genomic resources for Thalictrum thalictroides and T. hernandezii: Facilitating candidate gene discovery in an emerging model plant lineage.</title>
        <authorList>
            <person name="Arias T."/>
            <person name="Riano-Pachon D.M."/>
            <person name="Di Stilio V.S."/>
        </authorList>
    </citation>
    <scope>NUCLEOTIDE SEQUENCE [LARGE SCALE GENOMIC DNA]</scope>
    <source>
        <strain evidence="6">cv. WT478/WT964</strain>
        <tissue evidence="5">Leaves</tissue>
    </source>
</reference>
<keyword evidence="6" id="KW-1185">Reference proteome</keyword>
<accession>A0A7J6VN54</accession>
<gene>
    <name evidence="5" type="ORF">FRX31_024080</name>
</gene>
<dbReference type="GO" id="GO:0050660">
    <property type="term" value="F:flavin adenine dinucleotide binding"/>
    <property type="evidence" value="ECO:0007669"/>
    <property type="project" value="InterPro"/>
</dbReference>
<proteinExistence type="inferred from homology"/>
<evidence type="ECO:0000256" key="2">
    <source>
        <dbReference type="ARBA" id="ARBA00023002"/>
    </source>
</evidence>
<name>A0A7J6VN54_THATH</name>
<dbReference type="PRINTS" id="PR00370">
    <property type="entry name" value="FMOXYGENASE"/>
</dbReference>
<dbReference type="EC" id="1.14.13.168" evidence="3"/>
<dbReference type="EMBL" id="JABWDY010029438">
    <property type="protein sequence ID" value="KAF5186333.1"/>
    <property type="molecule type" value="Genomic_DNA"/>
</dbReference>
<dbReference type="InterPro" id="IPR000960">
    <property type="entry name" value="Flavin_mOase"/>
</dbReference>
<comment type="similarity">
    <text evidence="1">Belongs to the FMO family.</text>
</comment>
<dbReference type="SUPFAM" id="SSF51905">
    <property type="entry name" value="FAD/NAD(P)-binding domain"/>
    <property type="match status" value="1"/>
</dbReference>
<sequence>MKTYDRMRLHLPKKFCELPYVKFAPETPAYPRKQEYIFYLDAYAKHFSIDPVLGVEVRLAKYDSTMGFWHAQSNEFEFVFQWFIVATRENAESFIPDIPGISHFGGKVFHSSSYGNGADFKEEDVLLHVLPREMFGISTFELSMWLLKRFPLRLVDRFLVLCSWLILGDTGRLGFKRPEIGSFELKNSTGKTPVLDFGTIAKVKAGQIKVVPAIKKFTATGAGFSDGTKAKFDYSIIFATGYRSNVVSWLKVIYSKVATAIIYLIMA</sequence>
<evidence type="ECO:0000256" key="1">
    <source>
        <dbReference type="ARBA" id="ARBA00009183"/>
    </source>
</evidence>
<keyword evidence="5" id="KW-0670">Pyruvate</keyword>
<comment type="caution">
    <text evidence="5">The sequence shown here is derived from an EMBL/GenBank/DDBJ whole genome shotgun (WGS) entry which is preliminary data.</text>
</comment>
<evidence type="ECO:0000256" key="3">
    <source>
        <dbReference type="ARBA" id="ARBA00039148"/>
    </source>
</evidence>
<organism evidence="5 6">
    <name type="scientific">Thalictrum thalictroides</name>
    <name type="common">Rue-anemone</name>
    <name type="synonym">Anemone thalictroides</name>
    <dbReference type="NCBI Taxonomy" id="46969"/>
    <lineage>
        <taxon>Eukaryota</taxon>
        <taxon>Viridiplantae</taxon>
        <taxon>Streptophyta</taxon>
        <taxon>Embryophyta</taxon>
        <taxon>Tracheophyta</taxon>
        <taxon>Spermatophyta</taxon>
        <taxon>Magnoliopsida</taxon>
        <taxon>Ranunculales</taxon>
        <taxon>Ranunculaceae</taxon>
        <taxon>Thalictroideae</taxon>
        <taxon>Thalictrum</taxon>
    </lineage>
</organism>
<keyword evidence="5" id="KW-0503">Monooxygenase</keyword>
<comment type="catalytic activity">
    <reaction evidence="4">
        <text>indole-3-pyruvate + NADPH + O2 + H(+) = (indol-3-yl)acetate + CO2 + NADP(+) + H2O</text>
        <dbReference type="Rhea" id="RHEA:34331"/>
        <dbReference type="ChEBI" id="CHEBI:15377"/>
        <dbReference type="ChEBI" id="CHEBI:15378"/>
        <dbReference type="ChEBI" id="CHEBI:15379"/>
        <dbReference type="ChEBI" id="CHEBI:16526"/>
        <dbReference type="ChEBI" id="CHEBI:17640"/>
        <dbReference type="ChEBI" id="CHEBI:30854"/>
        <dbReference type="ChEBI" id="CHEBI:57783"/>
        <dbReference type="ChEBI" id="CHEBI:58349"/>
        <dbReference type="EC" id="1.14.13.168"/>
    </reaction>
</comment>
<evidence type="ECO:0000256" key="4">
    <source>
        <dbReference type="ARBA" id="ARBA00047707"/>
    </source>
</evidence>
<evidence type="ECO:0000313" key="6">
    <source>
        <dbReference type="Proteomes" id="UP000554482"/>
    </source>
</evidence>
<dbReference type="InterPro" id="IPR036188">
    <property type="entry name" value="FAD/NAD-bd_sf"/>
</dbReference>
<dbReference type="PANTHER" id="PTHR43539">
    <property type="entry name" value="FLAVIN-BINDING MONOOXYGENASE-LIKE PROTEIN (AFU_ORTHOLOGUE AFUA_4G09220)"/>
    <property type="match status" value="1"/>
</dbReference>
<dbReference type="Gene3D" id="3.50.50.60">
    <property type="entry name" value="FAD/NAD(P)-binding domain"/>
    <property type="match status" value="2"/>
</dbReference>
<dbReference type="AlphaFoldDB" id="A0A7J6VN54"/>
<dbReference type="Proteomes" id="UP000554482">
    <property type="component" value="Unassembled WGS sequence"/>
</dbReference>